<protein>
    <submittedName>
        <fullName evidence="2">Uncharacterized protein</fullName>
    </submittedName>
</protein>
<dbReference type="Proteomes" id="UP000027456">
    <property type="component" value="Unassembled WGS sequence"/>
</dbReference>
<dbReference type="HOGENOM" id="CLU_2575201_0_0_1"/>
<gene>
    <name evidence="2" type="ORF">V565_124270</name>
</gene>
<name>A0A074RSZ2_9AGAM</name>
<reference evidence="2 3" key="1">
    <citation type="submission" date="2013-12" db="EMBL/GenBank/DDBJ databases">
        <authorList>
            <person name="Cubeta M."/>
            <person name="Pakala S."/>
            <person name="Fedorova N."/>
            <person name="Thomas E."/>
            <person name="Dean R."/>
            <person name="Jabaji S."/>
            <person name="Neate S."/>
            <person name="Toda T."/>
            <person name="Tavantzis S."/>
            <person name="Vilgalys R."/>
            <person name="Bharathan N."/>
            <person name="Pakala S."/>
            <person name="Losada L.S."/>
            <person name="Zafar N."/>
            <person name="Nierman W."/>
        </authorList>
    </citation>
    <scope>NUCLEOTIDE SEQUENCE [LARGE SCALE GENOMIC DNA]</scope>
    <source>
        <strain evidence="2 3">123E</strain>
    </source>
</reference>
<accession>A0A074RSZ2</accession>
<evidence type="ECO:0000313" key="2">
    <source>
        <dbReference type="EMBL" id="KEP48450.1"/>
    </source>
</evidence>
<dbReference type="AlphaFoldDB" id="A0A074RSZ2"/>
<proteinExistence type="predicted"/>
<evidence type="ECO:0000256" key="1">
    <source>
        <dbReference type="SAM" id="MobiDB-lite"/>
    </source>
</evidence>
<feature type="region of interest" description="Disordered" evidence="1">
    <location>
        <begin position="1"/>
        <end position="26"/>
    </location>
</feature>
<sequence length="81" mass="8853">MDIDKRSADLWSSVHTAPGEKPYMDRAAPRTTLHKTLSRSTILCSQNQHFGAMDDVSNELLRSPTSGVLGLASRSPSPKTQ</sequence>
<evidence type="ECO:0000313" key="3">
    <source>
        <dbReference type="Proteomes" id="UP000027456"/>
    </source>
</evidence>
<dbReference type="EMBL" id="AZST01000511">
    <property type="protein sequence ID" value="KEP48450.1"/>
    <property type="molecule type" value="Genomic_DNA"/>
</dbReference>
<keyword evidence="3" id="KW-1185">Reference proteome</keyword>
<comment type="caution">
    <text evidence="2">The sequence shown here is derived from an EMBL/GenBank/DDBJ whole genome shotgun (WGS) entry which is preliminary data.</text>
</comment>
<organism evidence="2 3">
    <name type="scientific">Rhizoctonia solani 123E</name>
    <dbReference type="NCBI Taxonomy" id="1423351"/>
    <lineage>
        <taxon>Eukaryota</taxon>
        <taxon>Fungi</taxon>
        <taxon>Dikarya</taxon>
        <taxon>Basidiomycota</taxon>
        <taxon>Agaricomycotina</taxon>
        <taxon>Agaricomycetes</taxon>
        <taxon>Cantharellales</taxon>
        <taxon>Ceratobasidiaceae</taxon>
        <taxon>Rhizoctonia</taxon>
    </lineage>
</organism>